<organism evidence="2">
    <name type="scientific">uncultured Solirubrobacteraceae bacterium</name>
    <dbReference type="NCBI Taxonomy" id="1162706"/>
    <lineage>
        <taxon>Bacteria</taxon>
        <taxon>Bacillati</taxon>
        <taxon>Actinomycetota</taxon>
        <taxon>Thermoleophilia</taxon>
        <taxon>Solirubrobacterales</taxon>
        <taxon>Solirubrobacteraceae</taxon>
        <taxon>environmental samples</taxon>
    </lineage>
</organism>
<name>A0A6J4SLH4_9ACTN</name>
<dbReference type="Pfam" id="PF12804">
    <property type="entry name" value="NTP_transf_3"/>
    <property type="match status" value="1"/>
</dbReference>
<evidence type="ECO:0000259" key="1">
    <source>
        <dbReference type="Pfam" id="PF12804"/>
    </source>
</evidence>
<proteinExistence type="predicted"/>
<feature type="domain" description="MobA-like NTP transferase" evidence="1">
    <location>
        <begin position="4"/>
        <end position="164"/>
    </location>
</feature>
<dbReference type="AlphaFoldDB" id="A0A6J4SLH4"/>
<dbReference type="PANTHER" id="PTHR43777:SF1">
    <property type="entry name" value="MOLYBDENUM COFACTOR CYTIDYLYLTRANSFERASE"/>
    <property type="match status" value="1"/>
</dbReference>
<sequence>MIAAVVLAAGSGSRFGASAKQLAELDGIPLLEHALRAVEAVPTIDRIVVVLGARAEEIRAGVEFGPAEVVVCEDWAEGQAASLRCGIAAVADAEAAVLTLGDMPRITPQVIERFADLAAQRGSHARARAVYDGMPGHPVVLGREYFEQIAALRGDVGAREVLKAIGAHPIECSQLCSAADVDTPEALEELRG</sequence>
<accession>A0A6J4SLH4</accession>
<dbReference type="Gene3D" id="3.90.550.10">
    <property type="entry name" value="Spore Coat Polysaccharide Biosynthesis Protein SpsA, Chain A"/>
    <property type="match status" value="1"/>
</dbReference>
<dbReference type="EMBL" id="CADCVQ010000070">
    <property type="protein sequence ID" value="CAA9495470.1"/>
    <property type="molecule type" value="Genomic_DNA"/>
</dbReference>
<dbReference type="CDD" id="cd04182">
    <property type="entry name" value="GT_2_like_f"/>
    <property type="match status" value="1"/>
</dbReference>
<dbReference type="GO" id="GO:0016779">
    <property type="term" value="F:nucleotidyltransferase activity"/>
    <property type="evidence" value="ECO:0007669"/>
    <property type="project" value="UniProtKB-ARBA"/>
</dbReference>
<dbReference type="SUPFAM" id="SSF53448">
    <property type="entry name" value="Nucleotide-diphospho-sugar transferases"/>
    <property type="match status" value="1"/>
</dbReference>
<dbReference type="PANTHER" id="PTHR43777">
    <property type="entry name" value="MOLYBDENUM COFACTOR CYTIDYLYLTRANSFERASE"/>
    <property type="match status" value="1"/>
</dbReference>
<dbReference type="InterPro" id="IPR025877">
    <property type="entry name" value="MobA-like_NTP_Trfase"/>
</dbReference>
<dbReference type="InterPro" id="IPR029044">
    <property type="entry name" value="Nucleotide-diphossugar_trans"/>
</dbReference>
<gene>
    <name evidence="2" type="ORF">AVDCRST_MAG67-1652</name>
</gene>
<protein>
    <recommendedName>
        <fullName evidence="1">MobA-like NTP transferase domain-containing protein</fullName>
    </recommendedName>
</protein>
<evidence type="ECO:0000313" key="2">
    <source>
        <dbReference type="EMBL" id="CAA9495470.1"/>
    </source>
</evidence>
<reference evidence="2" key="1">
    <citation type="submission" date="2020-02" db="EMBL/GenBank/DDBJ databases">
        <authorList>
            <person name="Meier V. D."/>
        </authorList>
    </citation>
    <scope>NUCLEOTIDE SEQUENCE</scope>
    <source>
        <strain evidence="2">AVDCRST_MAG67</strain>
    </source>
</reference>